<dbReference type="NCBIfam" id="NF008692">
    <property type="entry name" value="PRK11713.1-5"/>
    <property type="match status" value="1"/>
</dbReference>
<comment type="caution">
    <text evidence="15">The sequence shown here is derived from an EMBL/GenBank/DDBJ whole genome shotgun (WGS) entry which is preliminary data.</text>
</comment>
<evidence type="ECO:0000259" key="13">
    <source>
        <dbReference type="Pfam" id="PF04452"/>
    </source>
</evidence>
<evidence type="ECO:0000313" key="16">
    <source>
        <dbReference type="Proteomes" id="UP001481413"/>
    </source>
</evidence>
<organism evidence="15 16">
    <name type="scientific">Thalassolituus maritimus</name>
    <dbReference type="NCBI Taxonomy" id="484498"/>
    <lineage>
        <taxon>Bacteria</taxon>
        <taxon>Pseudomonadati</taxon>
        <taxon>Pseudomonadota</taxon>
        <taxon>Gammaproteobacteria</taxon>
        <taxon>Oceanospirillales</taxon>
        <taxon>Oceanospirillaceae</taxon>
        <taxon>Thalassolituus</taxon>
    </lineage>
</organism>
<dbReference type="InterPro" id="IPR046886">
    <property type="entry name" value="RsmE_MTase_dom"/>
</dbReference>
<evidence type="ECO:0000256" key="12">
    <source>
        <dbReference type="PIRNR" id="PIRNR015601"/>
    </source>
</evidence>
<keyword evidence="8 12" id="KW-0808">Transferase</keyword>
<evidence type="ECO:0000256" key="5">
    <source>
        <dbReference type="ARBA" id="ARBA00022490"/>
    </source>
</evidence>
<evidence type="ECO:0000313" key="15">
    <source>
        <dbReference type="EMBL" id="GAA6146855.1"/>
    </source>
</evidence>
<dbReference type="PANTHER" id="PTHR30027:SF3">
    <property type="entry name" value="16S RRNA (URACIL(1498)-N(3))-METHYLTRANSFERASE"/>
    <property type="match status" value="1"/>
</dbReference>
<sequence>MSGPRIFTPASLNENTTVSLDDQAVTHLVRVLRMKTGDALRLFNGNGVEYQAELEVESKKKAHARVSSVIREDAPLPLAVHLGQVMSKGDRMDFVVQKATELGVSDITPLISERCDVRLKGERLDKKIEHWQKVAISACEQSGRNTVPVIHPPLSANEWVQSVNADVKLVLHPHNQKPLKAETNPSTVAVLIGPEGGFTDLEVNQYQDSGFDGLLLGPRILRTETAALTALSVLQFVWGDF</sequence>
<evidence type="ECO:0000259" key="14">
    <source>
        <dbReference type="Pfam" id="PF20260"/>
    </source>
</evidence>
<keyword evidence="6 12" id="KW-0698">rRNA processing</keyword>
<dbReference type="Gene3D" id="2.40.240.20">
    <property type="entry name" value="Hypothetical PUA domain-like, domain 1"/>
    <property type="match status" value="1"/>
</dbReference>
<evidence type="ECO:0000256" key="4">
    <source>
        <dbReference type="ARBA" id="ARBA00013673"/>
    </source>
</evidence>
<keyword evidence="9 12" id="KW-0949">S-adenosyl-L-methionine</keyword>
<evidence type="ECO:0000256" key="7">
    <source>
        <dbReference type="ARBA" id="ARBA00022603"/>
    </source>
</evidence>
<keyword evidence="7 12" id="KW-0489">Methyltransferase</keyword>
<evidence type="ECO:0000256" key="6">
    <source>
        <dbReference type="ARBA" id="ARBA00022552"/>
    </source>
</evidence>
<comment type="function">
    <text evidence="10 12">Specifically methylates the N3 position of the uracil ring of uridine 1498 (m3U1498) in 16S rRNA. Acts on the fully assembled 30S ribosomal subunit.</text>
</comment>
<reference evidence="15 16" key="1">
    <citation type="submission" date="2024-04" db="EMBL/GenBank/DDBJ databases">
        <title>Draft genome sequence of Thalassolituus maritimus NBRC 116585.</title>
        <authorList>
            <person name="Miyakawa T."/>
            <person name="Kusuya Y."/>
            <person name="Miura T."/>
        </authorList>
    </citation>
    <scope>NUCLEOTIDE SEQUENCE [LARGE SCALE GENOMIC DNA]</scope>
    <source>
        <strain evidence="15 16">5NW40-0001</strain>
    </source>
</reference>
<dbReference type="InterPro" id="IPR029028">
    <property type="entry name" value="Alpha/beta_knot_MTases"/>
</dbReference>
<dbReference type="SUPFAM" id="SSF75217">
    <property type="entry name" value="alpha/beta knot"/>
    <property type="match status" value="1"/>
</dbReference>
<feature type="domain" description="Ribosomal RNA small subunit methyltransferase E PUA-like" evidence="14">
    <location>
        <begin position="20"/>
        <end position="66"/>
    </location>
</feature>
<comment type="subcellular location">
    <subcellularLocation>
        <location evidence="1 12">Cytoplasm</location>
    </subcellularLocation>
</comment>
<evidence type="ECO:0000256" key="2">
    <source>
        <dbReference type="ARBA" id="ARBA00005528"/>
    </source>
</evidence>
<comment type="similarity">
    <text evidence="2 12">Belongs to the RNA methyltransferase RsmE family.</text>
</comment>
<dbReference type="Pfam" id="PF20260">
    <property type="entry name" value="PUA_4"/>
    <property type="match status" value="1"/>
</dbReference>
<dbReference type="InterPro" id="IPR029026">
    <property type="entry name" value="tRNA_m1G_MTases_N"/>
</dbReference>
<keyword evidence="5 12" id="KW-0963">Cytoplasm</keyword>
<evidence type="ECO:0000256" key="3">
    <source>
        <dbReference type="ARBA" id="ARBA00012328"/>
    </source>
</evidence>
<evidence type="ECO:0000256" key="10">
    <source>
        <dbReference type="ARBA" id="ARBA00025699"/>
    </source>
</evidence>
<dbReference type="InterPro" id="IPR006700">
    <property type="entry name" value="RsmE"/>
</dbReference>
<name>A0ABQ0A386_9GAMM</name>
<protein>
    <recommendedName>
        <fullName evidence="4 12">Ribosomal RNA small subunit methyltransferase E</fullName>
        <ecNumber evidence="3 12">2.1.1.193</ecNumber>
    </recommendedName>
</protein>
<keyword evidence="16" id="KW-1185">Reference proteome</keyword>
<gene>
    <name evidence="15" type="ORF">NBRC116585_29750</name>
</gene>
<dbReference type="Pfam" id="PF04452">
    <property type="entry name" value="Methyltrans_RNA"/>
    <property type="match status" value="1"/>
</dbReference>
<dbReference type="SUPFAM" id="SSF88697">
    <property type="entry name" value="PUA domain-like"/>
    <property type="match status" value="1"/>
</dbReference>
<dbReference type="RefSeq" id="WP_353296063.1">
    <property type="nucleotide sequence ID" value="NZ_BAABWH010000011.1"/>
</dbReference>
<proteinExistence type="inferred from homology"/>
<dbReference type="InterPro" id="IPR015947">
    <property type="entry name" value="PUA-like_sf"/>
</dbReference>
<feature type="domain" description="Ribosomal RNA small subunit methyltransferase E methyltransferase" evidence="13">
    <location>
        <begin position="75"/>
        <end position="235"/>
    </location>
</feature>
<dbReference type="Proteomes" id="UP001481413">
    <property type="component" value="Unassembled WGS sequence"/>
</dbReference>
<evidence type="ECO:0000256" key="8">
    <source>
        <dbReference type="ARBA" id="ARBA00022679"/>
    </source>
</evidence>
<dbReference type="PANTHER" id="PTHR30027">
    <property type="entry name" value="RIBOSOMAL RNA SMALL SUBUNIT METHYLTRANSFERASE E"/>
    <property type="match status" value="1"/>
</dbReference>
<dbReference type="PIRSF" id="PIRSF015601">
    <property type="entry name" value="MTase_slr0722"/>
    <property type="match status" value="1"/>
</dbReference>
<dbReference type="EC" id="2.1.1.193" evidence="3 12"/>
<dbReference type="InterPro" id="IPR046887">
    <property type="entry name" value="RsmE_PUA-like"/>
</dbReference>
<dbReference type="CDD" id="cd18084">
    <property type="entry name" value="RsmE-like"/>
    <property type="match status" value="1"/>
</dbReference>
<comment type="catalytic activity">
    <reaction evidence="11 12">
        <text>uridine(1498) in 16S rRNA + S-adenosyl-L-methionine = N(3)-methyluridine(1498) in 16S rRNA + S-adenosyl-L-homocysteine + H(+)</text>
        <dbReference type="Rhea" id="RHEA:42920"/>
        <dbReference type="Rhea" id="RHEA-COMP:10283"/>
        <dbReference type="Rhea" id="RHEA-COMP:10284"/>
        <dbReference type="ChEBI" id="CHEBI:15378"/>
        <dbReference type="ChEBI" id="CHEBI:57856"/>
        <dbReference type="ChEBI" id="CHEBI:59789"/>
        <dbReference type="ChEBI" id="CHEBI:65315"/>
        <dbReference type="ChEBI" id="CHEBI:74502"/>
        <dbReference type="EC" id="2.1.1.193"/>
    </reaction>
</comment>
<dbReference type="NCBIfam" id="TIGR00046">
    <property type="entry name" value="RsmE family RNA methyltransferase"/>
    <property type="match status" value="1"/>
</dbReference>
<evidence type="ECO:0000256" key="9">
    <source>
        <dbReference type="ARBA" id="ARBA00022691"/>
    </source>
</evidence>
<accession>A0ABQ0A386</accession>
<dbReference type="Gene3D" id="3.40.1280.10">
    <property type="match status" value="1"/>
</dbReference>
<dbReference type="EMBL" id="BAABWH010000011">
    <property type="protein sequence ID" value="GAA6146855.1"/>
    <property type="molecule type" value="Genomic_DNA"/>
</dbReference>
<evidence type="ECO:0000256" key="11">
    <source>
        <dbReference type="ARBA" id="ARBA00047944"/>
    </source>
</evidence>
<evidence type="ECO:0000256" key="1">
    <source>
        <dbReference type="ARBA" id="ARBA00004496"/>
    </source>
</evidence>